<reference evidence="2 3" key="1">
    <citation type="journal article" date="2020" name="ISME J.">
        <title>Uncovering the hidden diversity of litter-decomposition mechanisms in mushroom-forming fungi.</title>
        <authorList>
            <person name="Floudas D."/>
            <person name="Bentzer J."/>
            <person name="Ahren D."/>
            <person name="Johansson T."/>
            <person name="Persson P."/>
            <person name="Tunlid A."/>
        </authorList>
    </citation>
    <scope>NUCLEOTIDE SEQUENCE [LARGE SCALE GENOMIC DNA]</scope>
    <source>
        <strain evidence="2 3">CBS 406.79</strain>
    </source>
</reference>
<feature type="compositionally biased region" description="Basic and acidic residues" evidence="1">
    <location>
        <begin position="212"/>
        <end position="225"/>
    </location>
</feature>
<keyword evidence="3" id="KW-1185">Reference proteome</keyword>
<protein>
    <submittedName>
        <fullName evidence="2">Uncharacterized protein</fullName>
    </submittedName>
</protein>
<gene>
    <name evidence="2" type="ORF">D9757_004009</name>
</gene>
<comment type="caution">
    <text evidence="2">The sequence shown here is derived from an EMBL/GenBank/DDBJ whole genome shotgun (WGS) entry which is preliminary data.</text>
</comment>
<dbReference type="AlphaFoldDB" id="A0A8H5MEJ8"/>
<evidence type="ECO:0000256" key="1">
    <source>
        <dbReference type="SAM" id="MobiDB-lite"/>
    </source>
</evidence>
<dbReference type="EMBL" id="JAACJN010000012">
    <property type="protein sequence ID" value="KAF5390984.1"/>
    <property type="molecule type" value="Genomic_DNA"/>
</dbReference>
<dbReference type="OrthoDB" id="3070390at2759"/>
<dbReference type="Proteomes" id="UP000518752">
    <property type="component" value="Unassembled WGS sequence"/>
</dbReference>
<feature type="compositionally biased region" description="Low complexity" evidence="1">
    <location>
        <begin position="229"/>
        <end position="241"/>
    </location>
</feature>
<organism evidence="2 3">
    <name type="scientific">Collybiopsis confluens</name>
    <dbReference type="NCBI Taxonomy" id="2823264"/>
    <lineage>
        <taxon>Eukaryota</taxon>
        <taxon>Fungi</taxon>
        <taxon>Dikarya</taxon>
        <taxon>Basidiomycota</taxon>
        <taxon>Agaricomycotina</taxon>
        <taxon>Agaricomycetes</taxon>
        <taxon>Agaricomycetidae</taxon>
        <taxon>Agaricales</taxon>
        <taxon>Marasmiineae</taxon>
        <taxon>Omphalotaceae</taxon>
        <taxon>Collybiopsis</taxon>
    </lineage>
</organism>
<evidence type="ECO:0000313" key="2">
    <source>
        <dbReference type="EMBL" id="KAF5390984.1"/>
    </source>
</evidence>
<evidence type="ECO:0000313" key="3">
    <source>
        <dbReference type="Proteomes" id="UP000518752"/>
    </source>
</evidence>
<proteinExistence type="predicted"/>
<name>A0A8H5MEJ8_9AGAR</name>
<accession>A0A8H5MEJ8</accession>
<sequence length="517" mass="57889">MSKLVGEITLYGSTLNQARFTTLVTLSVLSERMPSPITLIVHIQYSLPKARAMLNHDAPLRYEKLRSDLSSLKLPHPPMANLAEPTEDGIAFYWETTRFSPLWNAIEYSIRALARRGQGQGQSQTRGQGQSLHSEELLAAMIDADMVCNSERVWKEELRGHTLDPFSRKYGPRIFNSRQSRSRIRSRSRPPLSSGQKKVLDRVHRSPPPRRPSSEYRKRRWEGSRSPRRTPSFSSSMSSSNASISGTLQRIESVQTALFEIQNSHKLMDQEIELAQFDLGQEVDKGEEEKLESVGLPPAHPSLPSIPTGYATSPPLNPAFPHDSLRPSPPQIPDAKFWETRDPSPSILLGTPNSEELQSNSFNKIMVLPAEVSAYPETGSVFTEGHLDDLSRENRIDFGGLSGSRSRDNPNYNATRISELTREFWDTGRRISAISAKCLSVEKQILAKVGRIQNELLEKLNEAQRTLVHQRKSRESAEAILGDVLRECKNPMVVPALLAALVCTELDAEEEAMDCGT</sequence>
<feature type="region of interest" description="Disordered" evidence="1">
    <location>
        <begin position="169"/>
        <end position="241"/>
    </location>
</feature>